<protein>
    <recommendedName>
        <fullName evidence="4">Lipoprotein</fullName>
    </recommendedName>
</protein>
<feature type="chain" id="PRO_5047290198" description="Lipoprotein" evidence="1">
    <location>
        <begin position="22"/>
        <end position="189"/>
    </location>
</feature>
<proteinExistence type="predicted"/>
<evidence type="ECO:0000256" key="1">
    <source>
        <dbReference type="SAM" id="SignalP"/>
    </source>
</evidence>
<keyword evidence="3" id="KW-1185">Reference proteome</keyword>
<dbReference type="PROSITE" id="PS51257">
    <property type="entry name" value="PROKAR_LIPOPROTEIN"/>
    <property type="match status" value="1"/>
</dbReference>
<sequence>MKYAFLLLATLSITACSTDTAQRNEKPVYFDVAGYVKSQIDALSKQKPGVIKRLQMGEKLEKQTTRTINWSRELELFTQADINKPALRNSYTIVRPDSLTYQYTLKPTEKNLTVRSLTVKLDSATHKPRRIDAVLTTENPLYTAERTIFLESGPQPGNKWGVTHYRLNGFQHLSISDKHTFDVEGTVVR</sequence>
<accession>A0ABS3JNB3</accession>
<dbReference type="RefSeq" id="WP_207331463.1">
    <property type="nucleotide sequence ID" value="NZ_JAFMYW010000008.1"/>
</dbReference>
<keyword evidence="1" id="KW-0732">Signal</keyword>
<feature type="signal peptide" evidence="1">
    <location>
        <begin position="1"/>
        <end position="21"/>
    </location>
</feature>
<reference evidence="2 3" key="1">
    <citation type="submission" date="2021-03" db="EMBL/GenBank/DDBJ databases">
        <title>Fibrella sp. HMF5405 genome sequencing and assembly.</title>
        <authorList>
            <person name="Kang H."/>
            <person name="Kim H."/>
            <person name="Bae S."/>
            <person name="Joh K."/>
        </authorList>
    </citation>
    <scope>NUCLEOTIDE SEQUENCE [LARGE SCALE GENOMIC DNA]</scope>
    <source>
        <strain evidence="2 3">HMF5405</strain>
    </source>
</reference>
<comment type="caution">
    <text evidence="2">The sequence shown here is derived from an EMBL/GenBank/DDBJ whole genome shotgun (WGS) entry which is preliminary data.</text>
</comment>
<dbReference type="Proteomes" id="UP000664628">
    <property type="component" value="Unassembled WGS sequence"/>
</dbReference>
<dbReference type="EMBL" id="JAFMYW010000008">
    <property type="protein sequence ID" value="MBO0951506.1"/>
    <property type="molecule type" value="Genomic_DNA"/>
</dbReference>
<evidence type="ECO:0000313" key="2">
    <source>
        <dbReference type="EMBL" id="MBO0951506.1"/>
    </source>
</evidence>
<evidence type="ECO:0000313" key="3">
    <source>
        <dbReference type="Proteomes" id="UP000664628"/>
    </source>
</evidence>
<gene>
    <name evidence="2" type="ORF">J2I46_23180</name>
</gene>
<organism evidence="2 3">
    <name type="scientific">Fibrella forsythiae</name>
    <dbReference type="NCBI Taxonomy" id="2817061"/>
    <lineage>
        <taxon>Bacteria</taxon>
        <taxon>Pseudomonadati</taxon>
        <taxon>Bacteroidota</taxon>
        <taxon>Cytophagia</taxon>
        <taxon>Cytophagales</taxon>
        <taxon>Spirosomataceae</taxon>
        <taxon>Fibrella</taxon>
    </lineage>
</organism>
<evidence type="ECO:0008006" key="4">
    <source>
        <dbReference type="Google" id="ProtNLM"/>
    </source>
</evidence>
<name>A0ABS3JNB3_9BACT</name>